<evidence type="ECO:0000313" key="3">
    <source>
        <dbReference type="EMBL" id="WXB06986.1"/>
    </source>
</evidence>
<name>A0ABZ2LCS6_9BACT</name>
<keyword evidence="2" id="KW-0472">Membrane</keyword>
<reference evidence="3" key="1">
    <citation type="submission" date="2021-12" db="EMBL/GenBank/DDBJ databases">
        <title>Discovery of the Pendulisporaceae a myxobacterial family with distinct sporulation behavior and unique specialized metabolism.</title>
        <authorList>
            <person name="Garcia R."/>
            <person name="Popoff A."/>
            <person name="Bader C.D."/>
            <person name="Loehr J."/>
            <person name="Walesch S."/>
            <person name="Walt C."/>
            <person name="Boldt J."/>
            <person name="Bunk B."/>
            <person name="Haeckl F.J.F.P.J."/>
            <person name="Gunesch A.P."/>
            <person name="Birkelbach J."/>
            <person name="Nuebel U."/>
            <person name="Pietschmann T."/>
            <person name="Bach T."/>
            <person name="Mueller R."/>
        </authorList>
    </citation>
    <scope>NUCLEOTIDE SEQUENCE</scope>
    <source>
        <strain evidence="3">MSr11367</strain>
    </source>
</reference>
<dbReference type="Proteomes" id="UP001374803">
    <property type="component" value="Chromosome"/>
</dbReference>
<keyword evidence="2" id="KW-1133">Transmembrane helix</keyword>
<dbReference type="EMBL" id="CP089983">
    <property type="protein sequence ID" value="WXB06986.1"/>
    <property type="molecule type" value="Genomic_DNA"/>
</dbReference>
<feature type="compositionally biased region" description="Polar residues" evidence="1">
    <location>
        <begin position="110"/>
        <end position="119"/>
    </location>
</feature>
<dbReference type="RefSeq" id="WP_394836647.1">
    <property type="nucleotide sequence ID" value="NZ_CP089929.1"/>
</dbReference>
<keyword evidence="2" id="KW-0812">Transmembrane</keyword>
<evidence type="ECO:0000256" key="1">
    <source>
        <dbReference type="SAM" id="MobiDB-lite"/>
    </source>
</evidence>
<feature type="region of interest" description="Disordered" evidence="1">
    <location>
        <begin position="105"/>
        <end position="134"/>
    </location>
</feature>
<evidence type="ECO:0000256" key="2">
    <source>
        <dbReference type="SAM" id="Phobius"/>
    </source>
</evidence>
<evidence type="ECO:0000313" key="4">
    <source>
        <dbReference type="Proteomes" id="UP001374803"/>
    </source>
</evidence>
<gene>
    <name evidence="3" type="ORF">LVJ94_07040</name>
</gene>
<keyword evidence="4" id="KW-1185">Reference proteome</keyword>
<protein>
    <submittedName>
        <fullName evidence="3">Uncharacterized protein</fullName>
    </submittedName>
</protein>
<feature type="transmembrane region" description="Helical" evidence="2">
    <location>
        <begin position="43"/>
        <end position="62"/>
    </location>
</feature>
<sequence length="134" mass="14992">MNTPPKRPHFEPLSPSVNEARLARQWSAISARLRQPSPRSRRWVFAAAFAAMFVAVAMAATLRSRPREERVAETAPVHADEAREEITLPDGSRVTLDPRAGWRSRASRPNGFTWSSSPAGSPWTFRASKRAPSW</sequence>
<organism evidence="3 4">
    <name type="scientific">Pendulispora rubella</name>
    <dbReference type="NCBI Taxonomy" id="2741070"/>
    <lineage>
        <taxon>Bacteria</taxon>
        <taxon>Pseudomonadati</taxon>
        <taxon>Myxococcota</taxon>
        <taxon>Myxococcia</taxon>
        <taxon>Myxococcales</taxon>
        <taxon>Sorangiineae</taxon>
        <taxon>Pendulisporaceae</taxon>
        <taxon>Pendulispora</taxon>
    </lineage>
</organism>
<proteinExistence type="predicted"/>
<accession>A0ABZ2LCS6</accession>